<gene>
    <name evidence="3" type="ORF">SAMN05216389_11567</name>
</gene>
<dbReference type="PANTHER" id="PTHR12558:SF47">
    <property type="entry name" value="LIPOPOLYSACCHARIDE ASSEMBLY PROTEIN B"/>
    <property type="match status" value="1"/>
</dbReference>
<dbReference type="CDD" id="cd00093">
    <property type="entry name" value="HTH_XRE"/>
    <property type="match status" value="1"/>
</dbReference>
<feature type="repeat" description="TPR" evidence="1">
    <location>
        <begin position="231"/>
        <end position="264"/>
    </location>
</feature>
<dbReference type="InterPro" id="IPR010982">
    <property type="entry name" value="Lambda_DNA-bd_dom_sf"/>
</dbReference>
<dbReference type="Pfam" id="PF01381">
    <property type="entry name" value="HTH_3"/>
    <property type="match status" value="1"/>
</dbReference>
<dbReference type="PANTHER" id="PTHR12558">
    <property type="entry name" value="CELL DIVISION CYCLE 16,23,27"/>
    <property type="match status" value="1"/>
</dbReference>
<dbReference type="SMART" id="SM00530">
    <property type="entry name" value="HTH_XRE"/>
    <property type="match status" value="1"/>
</dbReference>
<dbReference type="Gene3D" id="1.25.40.10">
    <property type="entry name" value="Tetratricopeptide repeat domain"/>
    <property type="match status" value="1"/>
</dbReference>
<dbReference type="InterPro" id="IPR011990">
    <property type="entry name" value="TPR-like_helical_dom_sf"/>
</dbReference>
<dbReference type="InterPro" id="IPR019734">
    <property type="entry name" value="TPR_rpt"/>
</dbReference>
<evidence type="ECO:0000313" key="3">
    <source>
        <dbReference type="EMBL" id="SET57792.1"/>
    </source>
</evidence>
<dbReference type="Pfam" id="PF13424">
    <property type="entry name" value="TPR_12"/>
    <property type="match status" value="1"/>
</dbReference>
<keyword evidence="4" id="KW-1185">Reference proteome</keyword>
<dbReference type="SUPFAM" id="SSF48452">
    <property type="entry name" value="TPR-like"/>
    <property type="match status" value="1"/>
</dbReference>
<dbReference type="SUPFAM" id="SSF47413">
    <property type="entry name" value="lambda repressor-like DNA-binding domains"/>
    <property type="match status" value="1"/>
</dbReference>
<reference evidence="3 4" key="1">
    <citation type="submission" date="2016-10" db="EMBL/GenBank/DDBJ databases">
        <authorList>
            <person name="de Groot N.N."/>
        </authorList>
    </citation>
    <scope>NUCLEOTIDE SEQUENCE [LARGE SCALE GENOMIC DNA]</scope>
    <source>
        <strain evidence="3 4">IBRC-M 10780</strain>
    </source>
</reference>
<dbReference type="SMART" id="SM00028">
    <property type="entry name" value="TPR"/>
    <property type="match status" value="4"/>
</dbReference>
<proteinExistence type="predicted"/>
<feature type="domain" description="HTH cro/C1-type" evidence="2">
    <location>
        <begin position="11"/>
        <end position="64"/>
    </location>
</feature>
<dbReference type="InterPro" id="IPR001387">
    <property type="entry name" value="Cro/C1-type_HTH"/>
</dbReference>
<dbReference type="EMBL" id="FOHE01000015">
    <property type="protein sequence ID" value="SET57792.1"/>
    <property type="molecule type" value="Genomic_DNA"/>
</dbReference>
<dbReference type="AlphaFoldDB" id="A0A1I0FK16"/>
<evidence type="ECO:0000259" key="2">
    <source>
        <dbReference type="PROSITE" id="PS50943"/>
    </source>
</evidence>
<name>A0A1I0FK16_9BACI</name>
<dbReference type="Gene3D" id="1.10.260.40">
    <property type="entry name" value="lambda repressor-like DNA-binding domains"/>
    <property type="match status" value="1"/>
</dbReference>
<dbReference type="STRING" id="930131.SAMN05216389_11567"/>
<dbReference type="RefSeq" id="WP_170840812.1">
    <property type="nucleotide sequence ID" value="NZ_FOHE01000015.1"/>
</dbReference>
<organism evidence="3 4">
    <name type="scientific">Oceanobacillus limi</name>
    <dbReference type="NCBI Taxonomy" id="930131"/>
    <lineage>
        <taxon>Bacteria</taxon>
        <taxon>Bacillati</taxon>
        <taxon>Bacillota</taxon>
        <taxon>Bacilli</taxon>
        <taxon>Bacillales</taxon>
        <taxon>Bacillaceae</taxon>
        <taxon>Oceanobacillus</taxon>
    </lineage>
</organism>
<dbReference type="GO" id="GO:0003677">
    <property type="term" value="F:DNA binding"/>
    <property type="evidence" value="ECO:0007669"/>
    <property type="project" value="InterPro"/>
</dbReference>
<accession>A0A1I0FK16</accession>
<evidence type="ECO:0000256" key="1">
    <source>
        <dbReference type="PROSITE-ProRule" id="PRU00339"/>
    </source>
</evidence>
<protein>
    <submittedName>
        <fullName evidence="3">Helix-turn-helix</fullName>
    </submittedName>
</protein>
<sequence length="426" mass="49697">MDVVKDFGEKIKFHRLKANMTQEDLSKGIISVSYLSKIEAGILNPTNEIRESLCQKLNLDPLFLENNKMQELCQTWFKHLLHRNLAGSIELYEKINNNIDYISNKQLLHLFQIHKLSFFLFTKNKTEAANQFEYLQNQSPDFKGSASLYWHKASGDYHFSQLAYTEALNCYQEAEKKISNEQIHLPEEEKMDLYYLIAITASKVRNTYIAIVYSSEALEYYRSVYNLVRCARCHILLGLSYQRANDYQKAIENYELAITIVKSINDKKALALCYQNMGKLNSMMKQTEIAIDYFQKSYQLRGNEPASKRITPISSLMKEYYNLGDIHQADHWLEKGLKASETLSPTDSIYVHEFKVFEQLIRGFDKSFPNLINEVVIPFLNEKQLVFEKSLYLKILGDYYFNNRKYKLAALTYHEANSILGTFNSD</sequence>
<keyword evidence="1" id="KW-0802">TPR repeat</keyword>
<dbReference type="PROSITE" id="PS50943">
    <property type="entry name" value="HTH_CROC1"/>
    <property type="match status" value="1"/>
</dbReference>
<dbReference type="PROSITE" id="PS50005">
    <property type="entry name" value="TPR"/>
    <property type="match status" value="1"/>
</dbReference>
<dbReference type="Proteomes" id="UP000198618">
    <property type="component" value="Unassembled WGS sequence"/>
</dbReference>
<evidence type="ECO:0000313" key="4">
    <source>
        <dbReference type="Proteomes" id="UP000198618"/>
    </source>
</evidence>